<dbReference type="PANTHER" id="PTHR43451:SF1">
    <property type="entry name" value="ACETYLTRANSFERASE"/>
    <property type="match status" value="1"/>
</dbReference>
<comment type="caution">
    <text evidence="2">The sequence shown here is derived from an EMBL/GenBank/DDBJ whole genome shotgun (WGS) entry which is preliminary data.</text>
</comment>
<dbReference type="PROSITE" id="PS51186">
    <property type="entry name" value="GNAT"/>
    <property type="match status" value="1"/>
</dbReference>
<evidence type="ECO:0000313" key="3">
    <source>
        <dbReference type="Proteomes" id="UP000634206"/>
    </source>
</evidence>
<reference evidence="2" key="1">
    <citation type="submission" date="2021-01" db="EMBL/GenBank/DDBJ databases">
        <title>Modified the classification status of verrucomicrobia.</title>
        <authorList>
            <person name="Feng X."/>
        </authorList>
    </citation>
    <scope>NUCLEOTIDE SEQUENCE</scope>
    <source>
        <strain evidence="2">5K15</strain>
    </source>
</reference>
<dbReference type="AlphaFoldDB" id="A0AAE2SAV5"/>
<dbReference type="InterPro" id="IPR052564">
    <property type="entry name" value="N-acetyltrans/Recomb-assoc"/>
</dbReference>
<keyword evidence="3" id="KW-1185">Reference proteome</keyword>
<dbReference type="GO" id="GO:0016747">
    <property type="term" value="F:acyltransferase activity, transferring groups other than amino-acyl groups"/>
    <property type="evidence" value="ECO:0007669"/>
    <property type="project" value="InterPro"/>
</dbReference>
<dbReference type="SUPFAM" id="SSF55729">
    <property type="entry name" value="Acyl-CoA N-acyltransferases (Nat)"/>
    <property type="match status" value="1"/>
</dbReference>
<organism evidence="2 3">
    <name type="scientific">Oceaniferula flava</name>
    <dbReference type="NCBI Taxonomy" id="2800421"/>
    <lineage>
        <taxon>Bacteria</taxon>
        <taxon>Pseudomonadati</taxon>
        <taxon>Verrucomicrobiota</taxon>
        <taxon>Verrucomicrobiia</taxon>
        <taxon>Verrucomicrobiales</taxon>
        <taxon>Verrucomicrobiaceae</taxon>
        <taxon>Oceaniferula</taxon>
    </lineage>
</organism>
<proteinExistence type="predicted"/>
<dbReference type="CDD" id="cd04301">
    <property type="entry name" value="NAT_SF"/>
    <property type="match status" value="1"/>
</dbReference>
<dbReference type="Pfam" id="PF13673">
    <property type="entry name" value="Acetyltransf_10"/>
    <property type="match status" value="1"/>
</dbReference>
<feature type="domain" description="N-acetyltransferase" evidence="1">
    <location>
        <begin position="1"/>
        <end position="153"/>
    </location>
</feature>
<dbReference type="Gene3D" id="3.40.630.30">
    <property type="match status" value="1"/>
</dbReference>
<dbReference type="RefSeq" id="WP_309489357.1">
    <property type="nucleotide sequence ID" value="NZ_JAENIG010000004.1"/>
</dbReference>
<dbReference type="Proteomes" id="UP000634206">
    <property type="component" value="Unassembled WGS sequence"/>
</dbReference>
<accession>A0AAE2SAV5</accession>
<protein>
    <submittedName>
        <fullName evidence="2">GNAT family N-acetyltransferase</fullName>
    </submittedName>
</protein>
<dbReference type="EMBL" id="JAENIG010000004">
    <property type="protein sequence ID" value="MBK1854746.1"/>
    <property type="molecule type" value="Genomic_DNA"/>
</dbReference>
<evidence type="ECO:0000313" key="2">
    <source>
        <dbReference type="EMBL" id="MBK1854746.1"/>
    </source>
</evidence>
<gene>
    <name evidence="2" type="ORF">JIN83_07230</name>
</gene>
<evidence type="ECO:0000259" key="1">
    <source>
        <dbReference type="PROSITE" id="PS51186"/>
    </source>
</evidence>
<dbReference type="InterPro" id="IPR000182">
    <property type="entry name" value="GNAT_dom"/>
</dbReference>
<dbReference type="PANTHER" id="PTHR43451">
    <property type="entry name" value="ACETYLTRANSFERASE (GNAT) FAMILY PROTEIN"/>
    <property type="match status" value="1"/>
</dbReference>
<name>A0AAE2SAV5_9BACT</name>
<sequence>MIRIYQHGDHTAIAEIFTRAIHEIACEDYTEEQCLAWSGRAPDPAHWKNRCELKRPFVAVVGSKIAGFLELDPDGHIDCAYVHPDFQRRGIMRGLLRHAVDTAFAMDLPRVYVEASICARPLFEQEGFQLVADHEVDLQGVRLKNYRMQRLHPGR</sequence>
<dbReference type="InterPro" id="IPR016181">
    <property type="entry name" value="Acyl_CoA_acyltransferase"/>
</dbReference>